<evidence type="ECO:0000313" key="8">
    <source>
        <dbReference type="Proteomes" id="UP000177579"/>
    </source>
</evidence>
<dbReference type="PANTHER" id="PTHR14413:SF16">
    <property type="entry name" value="LARGE RIBOSOMAL SUBUNIT PROTEIN BL17M"/>
    <property type="match status" value="1"/>
</dbReference>
<dbReference type="SUPFAM" id="SSF64263">
    <property type="entry name" value="Prokaryotic ribosomal protein L17"/>
    <property type="match status" value="1"/>
</dbReference>
<comment type="caution">
    <text evidence="7">The sequence shown here is derived from an EMBL/GenBank/DDBJ whole genome shotgun (WGS) entry which is preliminary data.</text>
</comment>
<reference evidence="7 8" key="1">
    <citation type="journal article" date="2016" name="Nat. Commun.">
        <title>Thousands of microbial genomes shed light on interconnected biogeochemical processes in an aquifer system.</title>
        <authorList>
            <person name="Anantharaman K."/>
            <person name="Brown C.T."/>
            <person name="Hug L.A."/>
            <person name="Sharon I."/>
            <person name="Castelle C.J."/>
            <person name="Probst A.J."/>
            <person name="Thomas B.C."/>
            <person name="Singh A."/>
            <person name="Wilkins M.J."/>
            <person name="Karaoz U."/>
            <person name="Brodie E.L."/>
            <person name="Williams K.H."/>
            <person name="Hubbard S.S."/>
            <person name="Banfield J.F."/>
        </authorList>
    </citation>
    <scope>NUCLEOTIDE SEQUENCE [LARGE SCALE GENOMIC DNA]</scope>
</reference>
<evidence type="ECO:0000256" key="3">
    <source>
        <dbReference type="ARBA" id="ARBA00023274"/>
    </source>
</evidence>
<comment type="similarity">
    <text evidence="1 5">Belongs to the bacterial ribosomal protein bL17 family.</text>
</comment>
<evidence type="ECO:0000256" key="1">
    <source>
        <dbReference type="ARBA" id="ARBA00008777"/>
    </source>
</evidence>
<dbReference type="PANTHER" id="PTHR14413">
    <property type="entry name" value="RIBOSOMAL PROTEIN L17"/>
    <property type="match status" value="1"/>
</dbReference>
<dbReference type="Gene3D" id="3.90.1030.10">
    <property type="entry name" value="Ribosomal protein L17"/>
    <property type="match status" value="1"/>
</dbReference>
<dbReference type="GO" id="GO:0003735">
    <property type="term" value="F:structural constituent of ribosome"/>
    <property type="evidence" value="ECO:0007669"/>
    <property type="project" value="InterPro"/>
</dbReference>
<dbReference type="Proteomes" id="UP000177579">
    <property type="component" value="Unassembled WGS sequence"/>
</dbReference>
<protein>
    <recommendedName>
        <fullName evidence="4 6">50S ribosomal protein L17</fullName>
    </recommendedName>
</protein>
<evidence type="ECO:0000256" key="6">
    <source>
        <dbReference type="RuleBase" id="RU000661"/>
    </source>
</evidence>
<dbReference type="Pfam" id="PF01196">
    <property type="entry name" value="Ribosomal_L17"/>
    <property type="match status" value="1"/>
</dbReference>
<evidence type="ECO:0000256" key="2">
    <source>
        <dbReference type="ARBA" id="ARBA00022980"/>
    </source>
</evidence>
<evidence type="ECO:0000256" key="5">
    <source>
        <dbReference type="RuleBase" id="RU000660"/>
    </source>
</evidence>
<proteinExistence type="inferred from homology"/>
<dbReference type="InterPro" id="IPR036373">
    <property type="entry name" value="Ribosomal_bL17_sf"/>
</dbReference>
<dbReference type="AlphaFoldDB" id="A0A1F5TP60"/>
<gene>
    <name evidence="7" type="ORF">A2531_00415</name>
</gene>
<keyword evidence="2 5" id="KW-0689">Ribosomal protein</keyword>
<dbReference type="NCBIfam" id="TIGR00059">
    <property type="entry name" value="L17"/>
    <property type="match status" value="1"/>
</dbReference>
<evidence type="ECO:0000256" key="4">
    <source>
        <dbReference type="ARBA" id="ARBA00035494"/>
    </source>
</evidence>
<dbReference type="InterPro" id="IPR000456">
    <property type="entry name" value="Ribosomal_bL17"/>
</dbReference>
<name>A0A1F5TP60_9BACT</name>
<organism evidence="7 8">
    <name type="scientific">Candidatus Falkowbacteria bacterium RIFOXYD2_FULL_34_120</name>
    <dbReference type="NCBI Taxonomy" id="1798007"/>
    <lineage>
        <taxon>Bacteria</taxon>
        <taxon>Candidatus Falkowiibacteriota</taxon>
    </lineage>
</organism>
<sequence length="116" mass="13175">MRHRKKDTILGRTKKPREMMLRNLASSVLIYEKVKTTKAKAKAVRTLVEKCITTAKEGDLVSRKQLISTLPQKMAVKKSMEVLGTRYKERKGGYTRLVKLGKRQGDGAEMAQIELV</sequence>
<evidence type="ECO:0000313" key="7">
    <source>
        <dbReference type="EMBL" id="OGF40301.1"/>
    </source>
</evidence>
<keyword evidence="3 5" id="KW-0687">Ribonucleoprotein</keyword>
<accession>A0A1F5TP60</accession>
<dbReference type="GO" id="GO:0006412">
    <property type="term" value="P:translation"/>
    <property type="evidence" value="ECO:0007669"/>
    <property type="project" value="InterPro"/>
</dbReference>
<dbReference type="GO" id="GO:0022625">
    <property type="term" value="C:cytosolic large ribosomal subunit"/>
    <property type="evidence" value="ECO:0007669"/>
    <property type="project" value="TreeGrafter"/>
</dbReference>
<dbReference type="EMBL" id="MFGO01000031">
    <property type="protein sequence ID" value="OGF40301.1"/>
    <property type="molecule type" value="Genomic_DNA"/>
</dbReference>